<dbReference type="Pfam" id="PF23598">
    <property type="entry name" value="LRR_14"/>
    <property type="match status" value="1"/>
</dbReference>
<evidence type="ECO:0000313" key="5">
    <source>
        <dbReference type="EMBL" id="PON55927.1"/>
    </source>
</evidence>
<dbReference type="AlphaFoldDB" id="A0A2P5C4E8"/>
<evidence type="ECO:0000259" key="3">
    <source>
        <dbReference type="Pfam" id="PF23247"/>
    </source>
</evidence>
<dbReference type="STRING" id="63057.A0A2P5C4E8"/>
<dbReference type="Gene3D" id="3.80.10.10">
    <property type="entry name" value="Ribonuclease Inhibitor"/>
    <property type="match status" value="2"/>
</dbReference>
<dbReference type="Proteomes" id="UP000237000">
    <property type="component" value="Unassembled WGS sequence"/>
</dbReference>
<keyword evidence="1" id="KW-0677">Repeat</keyword>
<dbReference type="InterPro" id="IPR032675">
    <property type="entry name" value="LRR_dom_sf"/>
</dbReference>
<dbReference type="InterPro" id="IPR050905">
    <property type="entry name" value="Plant_NBS-LRR"/>
</dbReference>
<organism evidence="5 6">
    <name type="scientific">Trema orientale</name>
    <name type="common">Charcoal tree</name>
    <name type="synonym">Celtis orientalis</name>
    <dbReference type="NCBI Taxonomy" id="63057"/>
    <lineage>
        <taxon>Eukaryota</taxon>
        <taxon>Viridiplantae</taxon>
        <taxon>Streptophyta</taxon>
        <taxon>Embryophyta</taxon>
        <taxon>Tracheophyta</taxon>
        <taxon>Spermatophyta</taxon>
        <taxon>Magnoliopsida</taxon>
        <taxon>eudicotyledons</taxon>
        <taxon>Gunneridae</taxon>
        <taxon>Pentapetalae</taxon>
        <taxon>rosids</taxon>
        <taxon>fabids</taxon>
        <taxon>Rosales</taxon>
        <taxon>Cannabaceae</taxon>
        <taxon>Trema</taxon>
    </lineage>
</organism>
<feature type="domain" description="Disease resistance protein At4g27190-like leucine-rich repeats" evidence="3">
    <location>
        <begin position="215"/>
        <end position="332"/>
    </location>
</feature>
<protein>
    <submittedName>
        <fullName evidence="5">LRR domain containing protein</fullName>
    </submittedName>
</protein>
<comment type="caution">
    <text evidence="5">The sequence shown here is derived from an EMBL/GenBank/DDBJ whole genome shotgun (WGS) entry which is preliminary data.</text>
</comment>
<dbReference type="EMBL" id="JXTC01000414">
    <property type="protein sequence ID" value="PON55927.1"/>
    <property type="molecule type" value="Genomic_DNA"/>
</dbReference>
<evidence type="ECO:0000259" key="4">
    <source>
        <dbReference type="Pfam" id="PF23598"/>
    </source>
</evidence>
<feature type="domain" description="Disease resistance R13L4/SHOC-2-like LRR" evidence="4">
    <location>
        <begin position="17"/>
        <end position="187"/>
    </location>
</feature>
<keyword evidence="6" id="KW-1185">Reference proteome</keyword>
<dbReference type="InParanoid" id="A0A2P5C4E8"/>
<dbReference type="Pfam" id="PF23247">
    <property type="entry name" value="LRR_RPS2"/>
    <property type="match status" value="1"/>
</dbReference>
<dbReference type="InterPro" id="IPR055414">
    <property type="entry name" value="LRR_R13L4/SHOC2-like"/>
</dbReference>
<proteinExistence type="predicted"/>
<accession>A0A2P5C4E8</accession>
<dbReference type="SUPFAM" id="SSF52058">
    <property type="entry name" value="L domain-like"/>
    <property type="match status" value="1"/>
</dbReference>
<keyword evidence="2" id="KW-0611">Plant defense</keyword>
<dbReference type="OrthoDB" id="1744550at2759"/>
<evidence type="ECO:0000256" key="2">
    <source>
        <dbReference type="ARBA" id="ARBA00022821"/>
    </source>
</evidence>
<reference evidence="6" key="1">
    <citation type="submission" date="2016-06" db="EMBL/GenBank/DDBJ databases">
        <title>Parallel loss of symbiosis genes in relatives of nitrogen-fixing non-legume Parasponia.</title>
        <authorList>
            <person name="Van Velzen R."/>
            <person name="Holmer R."/>
            <person name="Bu F."/>
            <person name="Rutten L."/>
            <person name="Van Zeijl A."/>
            <person name="Liu W."/>
            <person name="Santuari L."/>
            <person name="Cao Q."/>
            <person name="Sharma T."/>
            <person name="Shen D."/>
            <person name="Roswanjaya Y."/>
            <person name="Wardhani T."/>
            <person name="Kalhor M.S."/>
            <person name="Jansen J."/>
            <person name="Van den Hoogen J."/>
            <person name="Gungor B."/>
            <person name="Hartog M."/>
            <person name="Hontelez J."/>
            <person name="Verver J."/>
            <person name="Yang W.-C."/>
            <person name="Schijlen E."/>
            <person name="Repin R."/>
            <person name="Schilthuizen M."/>
            <person name="Schranz E."/>
            <person name="Heidstra R."/>
            <person name="Miyata K."/>
            <person name="Fedorova E."/>
            <person name="Kohlen W."/>
            <person name="Bisseling T."/>
            <person name="Smit S."/>
            <person name="Geurts R."/>
        </authorList>
    </citation>
    <scope>NUCLEOTIDE SEQUENCE [LARGE SCALE GENOMIC DNA]</scope>
    <source>
        <strain evidence="6">cv. RG33-2</strain>
    </source>
</reference>
<dbReference type="PANTHER" id="PTHR33463">
    <property type="entry name" value="NB-ARC DOMAIN-CONTAINING PROTEIN-RELATED"/>
    <property type="match status" value="1"/>
</dbReference>
<evidence type="ECO:0000313" key="6">
    <source>
        <dbReference type="Proteomes" id="UP000237000"/>
    </source>
</evidence>
<sequence>MARFIKAQCFVSPRATRVLNLSRTLITSLPNSVLQLRELRALLLRDCYALEMLPKLGAFHELQVLDLCGTRIRELPEGFGRLTSLRKLNLSRTHHLENIKAGSISGLSSLEILDMSFSAFKWDVKRKVELERGVTFDELITLERLSVLYIRLDSVDCLALGCYLLRQLRQFNIRISRRNCESSYLPAPLDEKRVILRGVNLLERSLEGLLCPASALDLVTCRGINGLSDIVAKKSLNGLSNLKSLTISSCNCFVSLLDGDISSRSTLPNLERLTLSRLKNLKIMLERISPRGCLGRLKIIEVVDCPRLNSLISFALLRLVPNLEEINASDCRRMTQLITYAIDCHVMLPKLRIIKLRNMANLRSICAKAVAWQGLEIIEVSNCPELVKLPLLAYDALTIKEIRGDSKWWNSLRWENNIDRFILQQLFKEFSYSMMLAKEDRWPDAEGMQTKGYLVGENFQTSVP</sequence>
<name>A0A2P5C4E8_TREOI</name>
<gene>
    <name evidence="5" type="ORF">TorRG33x02_297920</name>
</gene>
<dbReference type="PANTHER" id="PTHR33463:SF202">
    <property type="entry name" value="NB-ARC DOMAIN-CONTAINING PROTEIN"/>
    <property type="match status" value="1"/>
</dbReference>
<evidence type="ECO:0000256" key="1">
    <source>
        <dbReference type="ARBA" id="ARBA00022737"/>
    </source>
</evidence>
<dbReference type="InterPro" id="IPR057135">
    <property type="entry name" value="At4g27190-like_LRR"/>
</dbReference>